<keyword evidence="1" id="KW-1133">Transmembrane helix</keyword>
<sequence length="60" mass="7264">MVGIIYLLFAFVGFYIFMKRAQQFWRLDTMDLFGGVFMGLLWPLYFMNLLVLRLFNGNWK</sequence>
<dbReference type="OrthoDB" id="38687at10239"/>
<protein>
    <submittedName>
        <fullName evidence="2">Uncharacterized protein</fullName>
    </submittedName>
</protein>
<dbReference type="EMBL" id="JN882284">
    <property type="protein sequence ID" value="AFC21190.1"/>
    <property type="molecule type" value="Genomic_DNA"/>
</dbReference>
<evidence type="ECO:0000313" key="3">
    <source>
        <dbReference type="Proteomes" id="UP000000458"/>
    </source>
</evidence>
<keyword evidence="1" id="KW-0812">Transmembrane</keyword>
<name>K4F936_9CAUD</name>
<proteinExistence type="predicted"/>
<keyword evidence="1" id="KW-0472">Membrane</keyword>
<accession>K4F936</accession>
<reference evidence="2 3" key="1">
    <citation type="journal article" date="2012" name="J. Virol.">
        <title>Genome Sequence of Cronobacter sakazakii Myovirus vB_CsaM_GAP31.</title>
        <authorList>
            <person name="Abbasifar R."/>
            <person name="Kropinski A.M."/>
            <person name="Sabour P.M."/>
            <person name="Ackermann H.W."/>
            <person name="Alanis Villa A."/>
            <person name="Abbasifar A."/>
            <person name="Griffiths M.W."/>
        </authorList>
    </citation>
    <scope>NUCLEOTIDE SEQUENCE [LARGE SCALE GENOMIC DNA]</scope>
</reference>
<dbReference type="GeneID" id="13993623"/>
<organism evidence="2 3">
    <name type="scientific">Cronobacter phage vB_CsaM_GAP31</name>
    <dbReference type="NCBI Taxonomy" id="1141135"/>
    <lineage>
        <taxon>Viruses</taxon>
        <taxon>Duplodnaviria</taxon>
        <taxon>Heunggongvirae</taxon>
        <taxon>Uroviricota</taxon>
        <taxon>Caudoviricetes</taxon>
        <taxon>Vequintavirinae</taxon>
        <taxon>Seunavirus</taxon>
        <taxon>Seunavirus GAP31</taxon>
    </lineage>
</organism>
<dbReference type="RefSeq" id="YP_006986845.1">
    <property type="nucleotide sequence ID" value="NC_019400.1"/>
</dbReference>
<dbReference type="KEGG" id="vg:13993623"/>
<dbReference type="Proteomes" id="UP000000458">
    <property type="component" value="Segment"/>
</dbReference>
<keyword evidence="3" id="KW-1185">Reference proteome</keyword>
<evidence type="ECO:0000256" key="1">
    <source>
        <dbReference type="SAM" id="Phobius"/>
    </source>
</evidence>
<gene>
    <name evidence="2" type="ORF">GAP31_012</name>
</gene>
<evidence type="ECO:0000313" key="2">
    <source>
        <dbReference type="EMBL" id="AFC21190.1"/>
    </source>
</evidence>
<feature type="transmembrane region" description="Helical" evidence="1">
    <location>
        <begin position="37"/>
        <end position="55"/>
    </location>
</feature>